<evidence type="ECO:0000313" key="2">
    <source>
        <dbReference type="EMBL" id="KAJ5329071.1"/>
    </source>
</evidence>
<protein>
    <recommendedName>
        <fullName evidence="1">Shikimate dehydrogenase substrate binding N-terminal domain-containing protein</fullName>
    </recommendedName>
</protein>
<dbReference type="PANTHER" id="PTHR21089">
    <property type="entry name" value="SHIKIMATE DEHYDROGENASE"/>
    <property type="match status" value="1"/>
</dbReference>
<dbReference type="EMBL" id="JAPZBQ010000005">
    <property type="protein sequence ID" value="KAJ5329071.1"/>
    <property type="molecule type" value="Genomic_DNA"/>
</dbReference>
<comment type="caution">
    <text evidence="2">The sequence shown here is derived from an EMBL/GenBank/DDBJ whole genome shotgun (WGS) entry which is preliminary data.</text>
</comment>
<organism evidence="2 3">
    <name type="scientific">Penicillium brevicompactum</name>
    <dbReference type="NCBI Taxonomy" id="5074"/>
    <lineage>
        <taxon>Eukaryota</taxon>
        <taxon>Fungi</taxon>
        <taxon>Dikarya</taxon>
        <taxon>Ascomycota</taxon>
        <taxon>Pezizomycotina</taxon>
        <taxon>Eurotiomycetes</taxon>
        <taxon>Eurotiomycetidae</taxon>
        <taxon>Eurotiales</taxon>
        <taxon>Aspergillaceae</taxon>
        <taxon>Penicillium</taxon>
    </lineage>
</organism>
<dbReference type="Gene3D" id="3.40.50.10860">
    <property type="entry name" value="Leucine Dehydrogenase, chain A, domain 1"/>
    <property type="match status" value="1"/>
</dbReference>
<dbReference type="InterPro" id="IPR022893">
    <property type="entry name" value="Shikimate_DH_fam"/>
</dbReference>
<dbReference type="InterPro" id="IPR036291">
    <property type="entry name" value="NAD(P)-bd_dom_sf"/>
</dbReference>
<sequence>MTLERFPSGDILSPSDISQLGRHGYVVGKKIANSWAPFIHDIVFRGLDLPWGQVRLELDDMGEFMKLVHHPELFGAAITMPNKVAILPYLDEMTDECRDIGACNTVYFRQDQGRQILCGANTDAVGIRDAFYRNINPSERTFHNRPALVIGGGGAARSAVYALRKWMNVTTIYLVNRDKSEVNTLLEDFSNRGYGHDLLHVETVSQALDLHAPGAIISCIPDFEPQATEEIAVRRIIERFLSMEAKGFVLEMCYNPTPFTKLASIVKQKGWSLILGTEALIWQGLEQDRLWTGRSIDEHLVQQVQAGISQKVAQREAKTDRNEST</sequence>
<accession>A0A9W9Q8P7</accession>
<dbReference type="CDD" id="cd01065">
    <property type="entry name" value="NAD_bind_Shikimate_DH"/>
    <property type="match status" value="1"/>
</dbReference>
<evidence type="ECO:0000259" key="1">
    <source>
        <dbReference type="Pfam" id="PF08501"/>
    </source>
</evidence>
<dbReference type="AlphaFoldDB" id="A0A9W9Q8P7"/>
<dbReference type="InterPro" id="IPR013708">
    <property type="entry name" value="Shikimate_DH-bd_N"/>
</dbReference>
<dbReference type="PANTHER" id="PTHR21089:SF1">
    <property type="entry name" value="BIFUNCTIONAL 3-DEHYDROQUINATE DEHYDRATASE_SHIKIMATE DEHYDROGENASE, CHLOROPLASTIC"/>
    <property type="match status" value="1"/>
</dbReference>
<name>A0A9W9Q8P7_PENBR</name>
<dbReference type="SUPFAM" id="SSF51735">
    <property type="entry name" value="NAD(P)-binding Rossmann-fold domains"/>
    <property type="match status" value="1"/>
</dbReference>
<evidence type="ECO:0000313" key="3">
    <source>
        <dbReference type="Proteomes" id="UP001147695"/>
    </source>
</evidence>
<reference evidence="2" key="2">
    <citation type="journal article" date="2023" name="IMA Fungus">
        <title>Comparative genomic study of the Penicillium genus elucidates a diverse pangenome and 15 lateral gene transfer events.</title>
        <authorList>
            <person name="Petersen C."/>
            <person name="Sorensen T."/>
            <person name="Nielsen M.R."/>
            <person name="Sondergaard T.E."/>
            <person name="Sorensen J.L."/>
            <person name="Fitzpatrick D.A."/>
            <person name="Frisvad J.C."/>
            <person name="Nielsen K.L."/>
        </authorList>
    </citation>
    <scope>NUCLEOTIDE SEQUENCE</scope>
    <source>
        <strain evidence="2">IBT 35673</strain>
    </source>
</reference>
<dbReference type="GO" id="GO:0009423">
    <property type="term" value="P:chorismate biosynthetic process"/>
    <property type="evidence" value="ECO:0007669"/>
    <property type="project" value="TreeGrafter"/>
</dbReference>
<dbReference type="Gene3D" id="3.40.50.720">
    <property type="entry name" value="NAD(P)-binding Rossmann-like Domain"/>
    <property type="match status" value="1"/>
</dbReference>
<dbReference type="InterPro" id="IPR046346">
    <property type="entry name" value="Aminoacid_DH-like_N_sf"/>
</dbReference>
<dbReference type="GO" id="GO:0004764">
    <property type="term" value="F:shikimate 3-dehydrogenase (NADP+) activity"/>
    <property type="evidence" value="ECO:0007669"/>
    <property type="project" value="InterPro"/>
</dbReference>
<feature type="domain" description="Shikimate dehydrogenase substrate binding N-terminal" evidence="1">
    <location>
        <begin position="26"/>
        <end position="106"/>
    </location>
</feature>
<reference evidence="2" key="1">
    <citation type="submission" date="2022-12" db="EMBL/GenBank/DDBJ databases">
        <authorList>
            <person name="Petersen C."/>
        </authorList>
    </citation>
    <scope>NUCLEOTIDE SEQUENCE</scope>
    <source>
        <strain evidence="2">IBT 35673</strain>
    </source>
</reference>
<gene>
    <name evidence="2" type="ORF">N7452_009461</name>
</gene>
<proteinExistence type="predicted"/>
<dbReference type="SUPFAM" id="SSF53223">
    <property type="entry name" value="Aminoacid dehydrogenase-like, N-terminal domain"/>
    <property type="match status" value="1"/>
</dbReference>
<dbReference type="Pfam" id="PF08501">
    <property type="entry name" value="Shikimate_dh_N"/>
    <property type="match status" value="1"/>
</dbReference>
<dbReference type="Proteomes" id="UP001147695">
    <property type="component" value="Unassembled WGS sequence"/>
</dbReference>
<dbReference type="GO" id="GO:0019632">
    <property type="term" value="P:shikimate metabolic process"/>
    <property type="evidence" value="ECO:0007669"/>
    <property type="project" value="TreeGrafter"/>
</dbReference>